<dbReference type="GO" id="GO:1901135">
    <property type="term" value="P:carbohydrate derivative metabolic process"/>
    <property type="evidence" value="ECO:0007669"/>
    <property type="project" value="InterPro"/>
</dbReference>
<dbReference type="Proteomes" id="UP000001488">
    <property type="component" value="Chromosome"/>
</dbReference>
<dbReference type="EMBL" id="CP001398">
    <property type="protein sequence ID" value="ACS32894.1"/>
    <property type="molecule type" value="Genomic_DNA"/>
</dbReference>
<protein>
    <submittedName>
        <fullName evidence="2">Phosphoheptose isomerase, putative</fullName>
    </submittedName>
</protein>
<keyword evidence="2" id="KW-0413">Isomerase</keyword>
<dbReference type="InterPro" id="IPR001347">
    <property type="entry name" value="SIS_dom"/>
</dbReference>
<dbReference type="HOGENOM" id="CLU_089975_0_0_2"/>
<gene>
    <name evidence="2" type="ordered locus">TGAM_0392</name>
</gene>
<evidence type="ECO:0000313" key="3">
    <source>
        <dbReference type="Proteomes" id="UP000001488"/>
    </source>
</evidence>
<dbReference type="AlphaFoldDB" id="C5A3T2"/>
<evidence type="ECO:0000259" key="1">
    <source>
        <dbReference type="PROSITE" id="PS51464"/>
    </source>
</evidence>
<dbReference type="CDD" id="cd05013">
    <property type="entry name" value="SIS_RpiR"/>
    <property type="match status" value="1"/>
</dbReference>
<organism evidence="2 3">
    <name type="scientific">Thermococcus gammatolerans (strain DSM 15229 / JCM 11827 / EJ3)</name>
    <dbReference type="NCBI Taxonomy" id="593117"/>
    <lineage>
        <taxon>Archaea</taxon>
        <taxon>Methanobacteriati</taxon>
        <taxon>Methanobacteriota</taxon>
        <taxon>Thermococci</taxon>
        <taxon>Thermococcales</taxon>
        <taxon>Thermococcaceae</taxon>
        <taxon>Thermococcus</taxon>
    </lineage>
</organism>
<dbReference type="Gene3D" id="3.40.50.10490">
    <property type="entry name" value="Glucose-6-phosphate isomerase like protein, domain 1"/>
    <property type="match status" value="1"/>
</dbReference>
<dbReference type="NCBIfam" id="NF002805">
    <property type="entry name" value="PRK02947.1"/>
    <property type="match status" value="1"/>
</dbReference>
<accession>C5A3T2</accession>
<dbReference type="SUPFAM" id="SSF53697">
    <property type="entry name" value="SIS domain"/>
    <property type="match status" value="1"/>
</dbReference>
<dbReference type="PANTHER" id="PTHR30390">
    <property type="entry name" value="SEDOHEPTULOSE 7-PHOSPHATE ISOMERASE / DNAA INITIATOR-ASSOCIATING FACTOR FOR REPLICATION INITIATION"/>
    <property type="match status" value="1"/>
</dbReference>
<dbReference type="GO" id="GO:0097367">
    <property type="term" value="F:carbohydrate derivative binding"/>
    <property type="evidence" value="ECO:0007669"/>
    <property type="project" value="InterPro"/>
</dbReference>
<dbReference type="PANTHER" id="PTHR30390:SF7">
    <property type="entry name" value="PHOSPHOHEPTOSE ISOMERASE"/>
    <property type="match status" value="1"/>
</dbReference>
<sequence>MMEMIEKYYSAVLEILERIKREEKENIERAAGLLKETLKSGGIVHVVGAGHSAMLGEELFYRAGGLAPVNPILDTDINVSHGAEKSTAMEDVKGYAEVLLRTAGVREGDIVIVVSTSGVNQFPVEAAVFARELGAKTVGITSVNYSRTLQPRNTYGKRLFEVVDVPIDNKVPRGDAVLEVEGFPMKVAPVSTIANCFIANSMVALAVQELVREGVTPPVWLSAHLPEAKEHNSKLFEKYRGRIKLL</sequence>
<dbReference type="InterPro" id="IPR050099">
    <property type="entry name" value="SIS_GmhA/DiaA_subfam"/>
</dbReference>
<dbReference type="Pfam" id="PF13580">
    <property type="entry name" value="SIS_2"/>
    <property type="match status" value="1"/>
</dbReference>
<dbReference type="PATRIC" id="fig|593117.10.peg.388"/>
<name>C5A3T2_THEGJ</name>
<dbReference type="STRING" id="593117.TGAM_0392"/>
<evidence type="ECO:0000313" key="2">
    <source>
        <dbReference type="EMBL" id="ACS32894.1"/>
    </source>
</evidence>
<dbReference type="InterPro" id="IPR035472">
    <property type="entry name" value="RpiR-like_SIS"/>
</dbReference>
<dbReference type="PROSITE" id="PS51464">
    <property type="entry name" value="SIS"/>
    <property type="match status" value="1"/>
</dbReference>
<feature type="domain" description="SIS" evidence="1">
    <location>
        <begin position="34"/>
        <end position="209"/>
    </location>
</feature>
<dbReference type="InterPro" id="IPR046348">
    <property type="entry name" value="SIS_dom_sf"/>
</dbReference>
<dbReference type="KEGG" id="tga:TGAM_0392"/>
<keyword evidence="3" id="KW-1185">Reference proteome</keyword>
<dbReference type="PaxDb" id="593117-TGAM_0392"/>
<reference evidence="2 3" key="1">
    <citation type="journal article" date="2007" name="Genome Biol.">
        <title>Genome analysis and genome-wide proteomics of Thermococcus gammatolerans, the most radioresistant organism known amongst the Archaea.</title>
        <authorList>
            <person name="Zivanovic Y."/>
            <person name="Armengaud J."/>
            <person name="Lagorce A."/>
            <person name="Leplat C."/>
            <person name="Guerin P."/>
            <person name="Dutertre M."/>
            <person name="Anthouard V."/>
            <person name="Forterre P."/>
            <person name="Wincker P."/>
            <person name="Confalonieri F."/>
        </authorList>
    </citation>
    <scope>NUCLEOTIDE SEQUENCE [LARGE SCALE GENOMIC DNA]</scope>
    <source>
        <strain evidence="3">DSM 15229 / JCM 11827 / EJ3</strain>
    </source>
</reference>
<dbReference type="GO" id="GO:0016853">
    <property type="term" value="F:isomerase activity"/>
    <property type="evidence" value="ECO:0007669"/>
    <property type="project" value="UniProtKB-KW"/>
</dbReference>
<proteinExistence type="predicted"/>
<dbReference type="eggNOG" id="arCOG07451">
    <property type="taxonomic scope" value="Archaea"/>
</dbReference>